<dbReference type="SUPFAM" id="SSF48371">
    <property type="entry name" value="ARM repeat"/>
    <property type="match status" value="2"/>
</dbReference>
<proteinExistence type="predicted"/>
<evidence type="ECO:0000313" key="3">
    <source>
        <dbReference type="Proteomes" id="UP000789739"/>
    </source>
</evidence>
<dbReference type="Pfam" id="PF12530">
    <property type="entry name" value="DUF3730"/>
    <property type="match status" value="1"/>
</dbReference>
<protein>
    <submittedName>
        <fullName evidence="2">35_t:CDS:1</fullName>
    </submittedName>
</protein>
<evidence type="ECO:0000259" key="1">
    <source>
        <dbReference type="Pfam" id="PF12530"/>
    </source>
</evidence>
<name>A0A9N8ZK72_9GLOM</name>
<comment type="caution">
    <text evidence="2">The sequence shown here is derived from an EMBL/GenBank/DDBJ whole genome shotgun (WGS) entry which is preliminary data.</text>
</comment>
<keyword evidence="3" id="KW-1185">Reference proteome</keyword>
<sequence>MDRSTQILKVRSLISNISADPKSPNQSKSDDTNTPIDQLWSSVLSKSSIVSSTAISGIIQLVRSGAIEWINGLNELAYLIQTASPTILECLLVGITDLLLHHVHATKGEYKPVFKIKDSHEGAVHPYIPIVKSKPESWIMVFAQCEKIFEFNGEQTDIRTLVNALEMMKPFLDFALMCGDAYWSMAMSQLLIRSMYKNLESEKYGMLREKMFDYLLTVSERLPIVDRTSFEKAYMFNQSMVQLLVGNSVSKTFLGDFSPRLTVHILSLACSARNLGISVTFLLRVLSRLCSFGKTVESLPKFTVTWPALSYLLLDCDTVEQQSLILKVMTTVLDQQIKRDNKDFTSSLIAQIAILPLFQILCEITIEHVQKEILALLRIIETMRNDISSYVGSLSITGAIAELFSEIIQLLRSFLEASSSDDIPASNVYFNTMFLIPYLLHPHIELRVRALDYLISETVNNSNTAANSKLPILHVILYTLRDKRQPPLVRLHILYNTLPSLVTPSDIAISFKVLKFANSLIQTNDSSKYTRLNAVGMRMLYYLWERRRRSWQSLKLAIREWVKRRKLHTGIIDPKSEEGEMEIATLSCIRDICRTSAEDHIDDLLPFISSLMQTVSLHPVSICLILEALNACIERDVVDPRTVWTVMVSHITNVVMSTDPTPKDIIVRLCEFYKLIAMKMDGTDSYNAFIQDFLVDHVRPLIFPYQSPITDKSSDALFKLQTDEFILDHALKALAYFSATDILSVLPESPMTIISQILNCSSTIDGWKDVLSQLIPHEVFDLQRTLFGGRNTSSTKGAAGRNRHRELEKQKSALSDILSGITSAWESGPVNPGLRPGFAIASLISFRPSQETSSAMDLKSTHFYRVLINAIQDVALTDFWLIRANAVSYWRILFENGLLELDCMTKEGNNALVQKIYDELLVRLKEAKLPATYVNIIFAITGLCLALKSFAITATKIYVHNVISLLLDRFMADTSRQQRDWDFISSDDVQYGTMLSLGCLATMMSPNEKLVLDIINCLVGHLTTRNANNSLEWSFFGCGYGLSTILSHFQAPSDVELETACEETLTFLKEYAFTNDAPFNASVGILLGLSNFDTQEGAIKDIYEKALNVLEEFVKTKDSVSPGRVVGSAWFLSFSNQTTIDEDCLNLLENAMNISTTEKKWKSHSFHFIQSYLYALQSTLHVNQSSKYVSTFNAYVRENVDIISSSSSSSQNRQSAILKLGALTAVNYIPVKQHHSRKSYFLSASSTTLLSPLIGALREATGVTNEAAIMTDIKSGKLAAIMLGHLMACLERSGENNQEQEFAIMMGDEPVDYSRLPRTSYLRGCFDTLIELSQATTTFQNQSASPSLLLSALSTAKCVLPPVNWYSLLTRLSSRFPSARKEILEMTISHCGRSTSLIEYLIHSLKQLCDLAGDDHEIGEMLLRHGLVKMLELCETNRANDEMEQRAQRRGLQVRKTVVPDAIAVRVVYEISMSLFANKNENLWLAFYESMDAYLTKANTANTPSAISLRQDLTPSLEKTYDLLPEPTSSVQYKVVRIAAKYSELIRDKNLPPPPQPHLKFKYTLSVCALSESGYIDPIQHLTRLIQDCLKDYRAQFTDNLSPAMRALAWVVISVNKSIRSLNARDMSKTRLEWLVRILNILLIQEEDSLGMDISVRALFGCLLTSWITNRELSEEEVLYALRDVENARKATLVVSREIMSVEDDEILRQILHRFLKLLDLARVRNNSEESLLVFYSILSHLRNRLSEDQYSIVADCRIEA</sequence>
<feature type="domain" description="DUF3730" evidence="1">
    <location>
        <begin position="474"/>
        <end position="681"/>
    </location>
</feature>
<dbReference type="OrthoDB" id="6125419at2759"/>
<dbReference type="Proteomes" id="UP000789739">
    <property type="component" value="Unassembled WGS sequence"/>
</dbReference>
<dbReference type="EMBL" id="CAJVPI010000195">
    <property type="protein sequence ID" value="CAG8498637.1"/>
    <property type="molecule type" value="Genomic_DNA"/>
</dbReference>
<gene>
    <name evidence="2" type="ORF">PBRASI_LOCUS2487</name>
</gene>
<accession>A0A9N8ZK72</accession>
<dbReference type="InterPro" id="IPR022542">
    <property type="entry name" value="FOCAD/RST1_DUF3730"/>
</dbReference>
<dbReference type="InterPro" id="IPR016024">
    <property type="entry name" value="ARM-type_fold"/>
</dbReference>
<evidence type="ECO:0000313" key="2">
    <source>
        <dbReference type="EMBL" id="CAG8498637.1"/>
    </source>
</evidence>
<reference evidence="2" key="1">
    <citation type="submission" date="2021-06" db="EMBL/GenBank/DDBJ databases">
        <authorList>
            <person name="Kallberg Y."/>
            <person name="Tangrot J."/>
            <person name="Rosling A."/>
        </authorList>
    </citation>
    <scope>NUCLEOTIDE SEQUENCE</scope>
    <source>
        <strain evidence="2">BR232B</strain>
    </source>
</reference>
<organism evidence="2 3">
    <name type="scientific">Paraglomus brasilianum</name>
    <dbReference type="NCBI Taxonomy" id="144538"/>
    <lineage>
        <taxon>Eukaryota</taxon>
        <taxon>Fungi</taxon>
        <taxon>Fungi incertae sedis</taxon>
        <taxon>Mucoromycota</taxon>
        <taxon>Glomeromycotina</taxon>
        <taxon>Glomeromycetes</taxon>
        <taxon>Paraglomerales</taxon>
        <taxon>Paraglomeraceae</taxon>
        <taxon>Paraglomus</taxon>
    </lineage>
</organism>